<dbReference type="InterPro" id="IPR052752">
    <property type="entry name" value="NACHT-WD_repeat"/>
</dbReference>
<feature type="domain" description="NACHT" evidence="5">
    <location>
        <begin position="624"/>
        <end position="793"/>
    </location>
</feature>
<dbReference type="SUPFAM" id="SSF82171">
    <property type="entry name" value="DPP6 N-terminal domain-like"/>
    <property type="match status" value="1"/>
</dbReference>
<evidence type="ECO:0000313" key="7">
    <source>
        <dbReference type="EMBL" id="KAJ7326778.1"/>
    </source>
</evidence>
<evidence type="ECO:0000256" key="3">
    <source>
        <dbReference type="PROSITE-ProRule" id="PRU00221"/>
    </source>
</evidence>
<dbReference type="PROSITE" id="PS50294">
    <property type="entry name" value="WD_REPEATS_REGION"/>
    <property type="match status" value="1"/>
</dbReference>
<protein>
    <recommendedName>
        <fullName evidence="9">NACHT and WD repeat domain-containing protein 2</fullName>
    </recommendedName>
</protein>
<evidence type="ECO:0000259" key="5">
    <source>
        <dbReference type="Pfam" id="PF05729"/>
    </source>
</evidence>
<dbReference type="InterPro" id="IPR036322">
    <property type="entry name" value="WD40_repeat_dom_sf"/>
</dbReference>
<accession>A0A9Q0XTD6</accession>
<dbReference type="SUPFAM" id="SSF50978">
    <property type="entry name" value="WD40 repeat-like"/>
    <property type="match status" value="1"/>
</dbReference>
<dbReference type="Pfam" id="PF25469">
    <property type="entry name" value="WHD_NWD1"/>
    <property type="match status" value="1"/>
</dbReference>
<comment type="caution">
    <text evidence="7">The sequence shown here is derived from an EMBL/GenBank/DDBJ whole genome shotgun (WGS) entry which is preliminary data.</text>
</comment>
<keyword evidence="2" id="KW-0677">Repeat</keyword>
<organism evidence="7 8">
    <name type="scientific">Phrynocephalus forsythii</name>
    <dbReference type="NCBI Taxonomy" id="171643"/>
    <lineage>
        <taxon>Eukaryota</taxon>
        <taxon>Metazoa</taxon>
        <taxon>Chordata</taxon>
        <taxon>Craniata</taxon>
        <taxon>Vertebrata</taxon>
        <taxon>Euteleostomi</taxon>
        <taxon>Lepidosauria</taxon>
        <taxon>Squamata</taxon>
        <taxon>Bifurcata</taxon>
        <taxon>Unidentata</taxon>
        <taxon>Episquamata</taxon>
        <taxon>Toxicofera</taxon>
        <taxon>Iguania</taxon>
        <taxon>Acrodonta</taxon>
        <taxon>Agamidae</taxon>
        <taxon>Agaminae</taxon>
        <taxon>Phrynocephalus</taxon>
    </lineage>
</organism>
<dbReference type="PANTHER" id="PTHR19871">
    <property type="entry name" value="BETA TRANSDUCIN-RELATED PROTEIN"/>
    <property type="match status" value="1"/>
</dbReference>
<evidence type="ECO:0000256" key="4">
    <source>
        <dbReference type="SAM" id="MobiDB-lite"/>
    </source>
</evidence>
<dbReference type="Gene3D" id="2.130.10.10">
    <property type="entry name" value="YVTN repeat-like/Quinoprotein amine dehydrogenase"/>
    <property type="match status" value="3"/>
</dbReference>
<dbReference type="InterPro" id="IPR007111">
    <property type="entry name" value="NACHT_NTPase"/>
</dbReference>
<evidence type="ECO:0000259" key="6">
    <source>
        <dbReference type="Pfam" id="PF25469"/>
    </source>
</evidence>
<dbReference type="InterPro" id="IPR057588">
    <property type="entry name" value="NWD1/2-like_WH"/>
</dbReference>
<evidence type="ECO:0000256" key="1">
    <source>
        <dbReference type="ARBA" id="ARBA00022574"/>
    </source>
</evidence>
<dbReference type="SUPFAM" id="SSF52540">
    <property type="entry name" value="P-loop containing nucleoside triphosphate hydrolases"/>
    <property type="match status" value="1"/>
</dbReference>
<gene>
    <name evidence="7" type="ORF">JRQ81_016537</name>
</gene>
<reference evidence="7" key="1">
    <citation type="journal article" date="2023" name="DNA Res.">
        <title>Chromosome-level genome assembly of Phrynocephalus forsythii using third-generation DNA sequencing and Hi-C analysis.</title>
        <authorList>
            <person name="Qi Y."/>
            <person name="Zhao W."/>
            <person name="Zhao Y."/>
            <person name="Niu C."/>
            <person name="Cao S."/>
            <person name="Zhang Y."/>
        </authorList>
    </citation>
    <scope>NUCLEOTIDE SEQUENCE</scope>
    <source>
        <tissue evidence="7">Muscle</tissue>
    </source>
</reference>
<feature type="domain" description="NWD1/2-like winged helix-turn-helix" evidence="6">
    <location>
        <begin position="852"/>
        <end position="955"/>
    </location>
</feature>
<dbReference type="EMBL" id="JAPFRF010000007">
    <property type="protein sequence ID" value="KAJ7326778.1"/>
    <property type="molecule type" value="Genomic_DNA"/>
</dbReference>
<dbReference type="PANTHER" id="PTHR19871:SF43">
    <property type="entry name" value="SI:CH211-212K18.6"/>
    <property type="match status" value="1"/>
</dbReference>
<feature type="repeat" description="WD" evidence="3">
    <location>
        <begin position="1147"/>
        <end position="1188"/>
    </location>
</feature>
<evidence type="ECO:0000313" key="8">
    <source>
        <dbReference type="Proteomes" id="UP001142489"/>
    </source>
</evidence>
<feature type="compositionally biased region" description="Basic and acidic residues" evidence="4">
    <location>
        <begin position="329"/>
        <end position="347"/>
    </location>
</feature>
<feature type="region of interest" description="Disordered" evidence="4">
    <location>
        <begin position="321"/>
        <end position="347"/>
    </location>
</feature>
<evidence type="ECO:0008006" key="9">
    <source>
        <dbReference type="Google" id="ProtNLM"/>
    </source>
</evidence>
<keyword evidence="8" id="KW-1185">Reference proteome</keyword>
<feature type="region of interest" description="Disordered" evidence="4">
    <location>
        <begin position="1"/>
        <end position="24"/>
    </location>
</feature>
<keyword evidence="1 3" id="KW-0853">WD repeat</keyword>
<name>A0A9Q0XTD6_9SAUR</name>
<feature type="region of interest" description="Disordered" evidence="4">
    <location>
        <begin position="88"/>
        <end position="108"/>
    </location>
</feature>
<dbReference type="Gene3D" id="3.40.50.300">
    <property type="entry name" value="P-loop containing nucleotide triphosphate hydrolases"/>
    <property type="match status" value="1"/>
</dbReference>
<dbReference type="Pfam" id="PF05729">
    <property type="entry name" value="NACHT"/>
    <property type="match status" value="1"/>
</dbReference>
<dbReference type="InterPro" id="IPR019775">
    <property type="entry name" value="WD40_repeat_CS"/>
</dbReference>
<dbReference type="OrthoDB" id="2325716at2759"/>
<proteinExistence type="predicted"/>
<dbReference type="InterPro" id="IPR015943">
    <property type="entry name" value="WD40/YVTN_repeat-like_dom_sf"/>
</dbReference>
<dbReference type="InterPro" id="IPR001680">
    <property type="entry name" value="WD40_rpt"/>
</dbReference>
<sequence length="1939" mass="219634">MWTAHRKGNLPQKKLCTSGTNGEDQAKCPNAAFPVCSDKLLDKDEGPGWIEREFVSNKETETQRRVCTNQWHLQTQTTGELSNWEDINTTDENNINRGVTESTKDTLSTSSVLRDVNDSKDKEGEQAVCNGSSFFTTSYLETERKEAKLFSELLLKKQETTPQIRSCQCRGHINLPCLSKKKTFMIYICGGYQDSEVERNALMERSYPWLYNYFKERGYHFQMVDLRWGVKDGITNDHSTAALHMKILQECQQLGFQSFVTFIGQKHDDLSLPEKINRTDFEAIKATVEHMKMSIKNTKYILSGSAKEGTGLSHQNEIQGSVLGSSVSTEEHEDKKNSKKECKTMDSDRQELPGASLLTKKTVVEYDKELQLLDKWYKLDKNCIPAVYKLQPICTGYRDIFSKDPTRRKEAKNKWLLTFQKLHKILEKYAPVALGQEGASTLLKTVLQQEVDQGLQVQGSREDHCHCFKRSITDLQSNLPSPQASKYVDIHPLRPVINKTMHEAHQNFVKSIHARVALAHKYLQQEYKLGENGISPTSNRSHAYYLDCICSDFQKIVISHFNRTKRPKDAPETLHVRRKQSFKSYNDEEILGHVQHGQALSEHGVGREMFLCKLKNRVTSPDRRLVIICGEPGSGKSVITAKASSLASKWISGDLRILIRFIGLTGESKNIRLMLLSLCYQIGDIYNVSVNFSQDFEGLAEEFLSILEFATQEKPLLICLDGVDELSEEYDADLSWIPPELPKNVYIIVSMCTESACSCLRKLEKLTTKENILQIPPLTLGEINEIISSWLQKDNRRLTKCQHDHLMEACATCPLPLYTYCAYKESRSWTSFSPETELFLPQTIPDMYLWILSRMENLHGEQVVKRMAAYVTLSRNGITQEELLDLMSIDDLVLQEVAKFQTTSISAFPLVLWLKLLDDFGDHVREQRTDNTYVFTWAHQSLRQVCLERYLKAQDSQLSLHATFADYYLGRISHKLNKSHDLSTFQPLAWTLEKESKKIHYTFNIRKLVGTPYHLIKSKNIAALMKECLFNYEFLLHKSWALSVISVEEDLRAALKADRTVPDLTLLSEALKLSKEILIQDACQMASQLTGRLHRMVAADKPVAPGDPRKYLYLPALLSQCQKSSIPVLVPSTSCLIAPGGLPCSHLKGHLDKITAIAETQKEFIVATISTNGTLKLWDLRLGKAIFTLQDAGENIIALVVCSENRLVAMSDKTTIKVWDLLMAQVVYTAGELLGTPILTSAMNGQLLLVFYNGSHMVQVFDLAHSCQKIHEIYLSTEDMSIHHNRSILVSKNSVKDYVLCAFRNGNEAMVFSGKAGKVVAKLKTQEPVAAAEDVAVTKDYFLVIYRCPFIRQREIVHIELYNVHTFAPAHSLKGCCNDYIHTFAVNRSGSHLVAFSPIPNTNTTEIVSWNLESEDHKHLDKFSSVPAGGVCSDLRYCLAFCDGDNYLRSWNLASKINDQSLTVTASKAKNPIGIQDIVTTENYSRYAVCQNTSPGTITVWNIVKSKCKHNAVRVERGLIENTDIVLVRDMKLYILTDKGMTSFGDPPKPIFQTLLVYDLLKKKYIKKQTGLYIIPCPCNEYRILEGALLFGLSENRDHFITWNLETGLIKNRIRPEYQDKLALQSCEPNHFLSEENTSLHKGFLPKGTTALWLPWEKRNETKTTKRRRREKAAKLEMEVLLQLANEKSNVIDQYLLSGDEKVAVCSYYAHHLSVFSLETMSHVHTLESRESMLFLHGAALTYNGHYLVLPNYSEDKNVSYVTLWDLSTGKVRKRLKNEPNVCCTAISAIGSRIIFGVMLENRLKLWDPFKHRHQLFQGYEGLSLSVDSKLHILDETKAILLAGEVSLWDLESGTVTSIFTPDSKISCMTLAFDRKSVLLGLSDSPTLITLKMLSISTAATSPGTDLFGEDSSSSEEEPEATLKNTLVKLGISKWKWCA</sequence>
<dbReference type="InterPro" id="IPR027417">
    <property type="entry name" value="P-loop_NTPase"/>
</dbReference>
<dbReference type="PROSITE" id="PS50082">
    <property type="entry name" value="WD_REPEATS_2"/>
    <property type="match status" value="1"/>
</dbReference>
<dbReference type="Proteomes" id="UP001142489">
    <property type="component" value="Unassembled WGS sequence"/>
</dbReference>
<dbReference type="PROSITE" id="PS00678">
    <property type="entry name" value="WD_REPEATS_1"/>
    <property type="match status" value="1"/>
</dbReference>
<evidence type="ECO:0000256" key="2">
    <source>
        <dbReference type="ARBA" id="ARBA00022737"/>
    </source>
</evidence>
<dbReference type="SMART" id="SM00320">
    <property type="entry name" value="WD40"/>
    <property type="match status" value="3"/>
</dbReference>